<dbReference type="AlphaFoldDB" id="A0A7T8GKR4"/>
<evidence type="ECO:0000313" key="1">
    <source>
        <dbReference type="EMBL" id="QQP31474.1"/>
    </source>
</evidence>
<dbReference type="Proteomes" id="UP000595437">
    <property type="component" value="Chromosome 21"/>
</dbReference>
<organism evidence="1 2">
    <name type="scientific">Caligus rogercresseyi</name>
    <name type="common">Sea louse</name>
    <dbReference type="NCBI Taxonomy" id="217165"/>
    <lineage>
        <taxon>Eukaryota</taxon>
        <taxon>Metazoa</taxon>
        <taxon>Ecdysozoa</taxon>
        <taxon>Arthropoda</taxon>
        <taxon>Crustacea</taxon>
        <taxon>Multicrustacea</taxon>
        <taxon>Hexanauplia</taxon>
        <taxon>Copepoda</taxon>
        <taxon>Siphonostomatoida</taxon>
        <taxon>Caligidae</taxon>
        <taxon>Caligus</taxon>
    </lineage>
</organism>
<name>A0A7T8GKR4_CALRO</name>
<dbReference type="EMBL" id="CP045910">
    <property type="protein sequence ID" value="QQP31474.1"/>
    <property type="molecule type" value="Genomic_DNA"/>
</dbReference>
<sequence length="55" mass="6768">MIRIPPVSYRSKEEQRRRAVHPKDLNAIYHSEFSKFNNLNNPNRWYKRNKSYVMS</sequence>
<evidence type="ECO:0000313" key="2">
    <source>
        <dbReference type="Proteomes" id="UP000595437"/>
    </source>
</evidence>
<accession>A0A7T8GKR4</accession>
<protein>
    <submittedName>
        <fullName evidence="1">Uncharacterized protein</fullName>
    </submittedName>
</protein>
<gene>
    <name evidence="1" type="ORF">FKW44_025085</name>
</gene>
<proteinExistence type="predicted"/>
<reference evidence="2" key="1">
    <citation type="submission" date="2021-01" db="EMBL/GenBank/DDBJ databases">
        <title>Caligus Genome Assembly.</title>
        <authorList>
            <person name="Gallardo-Escarate C."/>
        </authorList>
    </citation>
    <scope>NUCLEOTIDE SEQUENCE [LARGE SCALE GENOMIC DNA]</scope>
</reference>
<keyword evidence="2" id="KW-1185">Reference proteome</keyword>